<feature type="non-terminal residue" evidence="2">
    <location>
        <position position="110"/>
    </location>
</feature>
<dbReference type="Pfam" id="PF14420">
    <property type="entry name" value="Clr5"/>
    <property type="match status" value="1"/>
</dbReference>
<dbReference type="InterPro" id="IPR025676">
    <property type="entry name" value="Clr5_dom"/>
</dbReference>
<feature type="domain" description="Clr5" evidence="1">
    <location>
        <begin position="1"/>
        <end position="51"/>
    </location>
</feature>
<name>A0A2J6TL27_9HELO</name>
<reference evidence="2 3" key="1">
    <citation type="submission" date="2016-04" db="EMBL/GenBank/DDBJ databases">
        <title>A degradative enzymes factory behind the ericoid mycorrhizal symbiosis.</title>
        <authorList>
            <consortium name="DOE Joint Genome Institute"/>
            <person name="Martino E."/>
            <person name="Morin E."/>
            <person name="Grelet G."/>
            <person name="Kuo A."/>
            <person name="Kohler A."/>
            <person name="Daghino S."/>
            <person name="Barry K."/>
            <person name="Choi C."/>
            <person name="Cichocki N."/>
            <person name="Clum A."/>
            <person name="Copeland A."/>
            <person name="Hainaut M."/>
            <person name="Haridas S."/>
            <person name="Labutti K."/>
            <person name="Lindquist E."/>
            <person name="Lipzen A."/>
            <person name="Khouja H.-R."/>
            <person name="Murat C."/>
            <person name="Ohm R."/>
            <person name="Olson A."/>
            <person name="Spatafora J."/>
            <person name="Veneault-Fourrey C."/>
            <person name="Henrissat B."/>
            <person name="Grigoriev I."/>
            <person name="Martin F."/>
            <person name="Perotto S."/>
        </authorList>
    </citation>
    <scope>NUCLEOTIDE SEQUENCE [LARGE SCALE GENOMIC DNA]</scope>
    <source>
        <strain evidence="2 3">E</strain>
    </source>
</reference>
<dbReference type="Proteomes" id="UP000235371">
    <property type="component" value="Unassembled WGS sequence"/>
</dbReference>
<dbReference type="InParanoid" id="A0A2J6TL27"/>
<evidence type="ECO:0000313" key="3">
    <source>
        <dbReference type="Proteomes" id="UP000235371"/>
    </source>
</evidence>
<sequence>EWESHKDEIRRIYMEQDKTLKDTMQYFKQEHNFSWSERKWKEKLQEWGFEKNIPAKEMKFMATKAWKRELEEGKETLFCRNGTVVDRGKVEMFKKQKLNSENSFVIRSIP</sequence>
<dbReference type="RefSeq" id="XP_024740582.1">
    <property type="nucleotide sequence ID" value="XM_024873164.1"/>
</dbReference>
<evidence type="ECO:0000313" key="2">
    <source>
        <dbReference type="EMBL" id="PMD63678.1"/>
    </source>
</evidence>
<organism evidence="2 3">
    <name type="scientific">Hyaloscypha bicolor E</name>
    <dbReference type="NCBI Taxonomy" id="1095630"/>
    <lineage>
        <taxon>Eukaryota</taxon>
        <taxon>Fungi</taxon>
        <taxon>Dikarya</taxon>
        <taxon>Ascomycota</taxon>
        <taxon>Pezizomycotina</taxon>
        <taxon>Leotiomycetes</taxon>
        <taxon>Helotiales</taxon>
        <taxon>Hyaloscyphaceae</taxon>
        <taxon>Hyaloscypha</taxon>
        <taxon>Hyaloscypha bicolor</taxon>
    </lineage>
</organism>
<dbReference type="EMBL" id="KZ613780">
    <property type="protein sequence ID" value="PMD63678.1"/>
    <property type="molecule type" value="Genomic_DNA"/>
</dbReference>
<gene>
    <name evidence="2" type="ORF">K444DRAFT_488346</name>
</gene>
<evidence type="ECO:0000259" key="1">
    <source>
        <dbReference type="Pfam" id="PF14420"/>
    </source>
</evidence>
<dbReference type="PANTHER" id="PTHR38788">
    <property type="entry name" value="CLR5 DOMAIN-CONTAINING PROTEIN"/>
    <property type="match status" value="1"/>
</dbReference>
<dbReference type="OrthoDB" id="5986190at2759"/>
<dbReference type="GeneID" id="36581244"/>
<protein>
    <recommendedName>
        <fullName evidence="1">Clr5 domain-containing protein</fullName>
    </recommendedName>
</protein>
<feature type="non-terminal residue" evidence="2">
    <location>
        <position position="1"/>
    </location>
</feature>
<dbReference type="PANTHER" id="PTHR38788:SF3">
    <property type="entry name" value="CLR5 DOMAIN-CONTAINING PROTEIN"/>
    <property type="match status" value="1"/>
</dbReference>
<dbReference type="AlphaFoldDB" id="A0A2J6TL27"/>
<proteinExistence type="predicted"/>
<accession>A0A2J6TL27</accession>
<keyword evidence="3" id="KW-1185">Reference proteome</keyword>